<dbReference type="HOGENOM" id="CLU_2946337_0_0_1"/>
<keyword evidence="2" id="KW-1185">Reference proteome</keyword>
<accession>D7TNY3</accession>
<dbReference type="PaxDb" id="29760-VIT_13s0101g00270.t01"/>
<dbReference type="InParanoid" id="D7TNY3"/>
<proteinExistence type="predicted"/>
<evidence type="ECO:0000313" key="2">
    <source>
        <dbReference type="Proteomes" id="UP000009183"/>
    </source>
</evidence>
<organism evidence="1 2">
    <name type="scientific">Vitis vinifera</name>
    <name type="common">Grape</name>
    <dbReference type="NCBI Taxonomy" id="29760"/>
    <lineage>
        <taxon>Eukaryota</taxon>
        <taxon>Viridiplantae</taxon>
        <taxon>Streptophyta</taxon>
        <taxon>Embryophyta</taxon>
        <taxon>Tracheophyta</taxon>
        <taxon>Spermatophyta</taxon>
        <taxon>Magnoliopsida</taxon>
        <taxon>eudicotyledons</taxon>
        <taxon>Gunneridae</taxon>
        <taxon>Pentapetalae</taxon>
        <taxon>rosids</taxon>
        <taxon>Vitales</taxon>
        <taxon>Vitaceae</taxon>
        <taxon>Viteae</taxon>
        <taxon>Vitis</taxon>
    </lineage>
</organism>
<protein>
    <submittedName>
        <fullName evidence="1">Uncharacterized protein</fullName>
    </submittedName>
</protein>
<dbReference type="AlphaFoldDB" id="D7TNY3"/>
<name>D7TNY3_VITVI</name>
<evidence type="ECO:0000313" key="1">
    <source>
        <dbReference type="EMBL" id="CBI32206.3"/>
    </source>
</evidence>
<gene>
    <name evidence="1" type="ordered locus">VIT_13s0101g00270</name>
</gene>
<reference evidence="2" key="1">
    <citation type="journal article" date="2007" name="Nature">
        <title>The grapevine genome sequence suggests ancestral hexaploidization in major angiosperm phyla.</title>
        <authorList>
            <consortium name="The French-Italian Public Consortium for Grapevine Genome Characterization."/>
            <person name="Jaillon O."/>
            <person name="Aury J.-M."/>
            <person name="Noel B."/>
            <person name="Policriti A."/>
            <person name="Clepet C."/>
            <person name="Casagrande A."/>
            <person name="Choisne N."/>
            <person name="Aubourg S."/>
            <person name="Vitulo N."/>
            <person name="Jubin C."/>
            <person name="Vezzi A."/>
            <person name="Legeai F."/>
            <person name="Hugueney P."/>
            <person name="Dasilva C."/>
            <person name="Horner D."/>
            <person name="Mica E."/>
            <person name="Jublot D."/>
            <person name="Poulain J."/>
            <person name="Bruyere C."/>
            <person name="Billault A."/>
            <person name="Segurens B."/>
            <person name="Gouyvenoux M."/>
            <person name="Ugarte E."/>
            <person name="Cattonaro F."/>
            <person name="Anthouard V."/>
            <person name="Vico V."/>
            <person name="Del Fabbro C."/>
            <person name="Alaux M."/>
            <person name="Di Gaspero G."/>
            <person name="Dumas V."/>
            <person name="Felice N."/>
            <person name="Paillard S."/>
            <person name="Juman I."/>
            <person name="Moroldo M."/>
            <person name="Scalabrin S."/>
            <person name="Canaguier A."/>
            <person name="Le Clainche I."/>
            <person name="Malacrida G."/>
            <person name="Durand E."/>
            <person name="Pesole G."/>
            <person name="Laucou V."/>
            <person name="Chatelet P."/>
            <person name="Merdinoglu D."/>
            <person name="Delledonne M."/>
            <person name="Pezzotti M."/>
            <person name="Lecharny A."/>
            <person name="Scarpelli C."/>
            <person name="Artiguenave F."/>
            <person name="Pe M.E."/>
            <person name="Valle G."/>
            <person name="Morgante M."/>
            <person name="Caboche M."/>
            <person name="Adam-Blondon A.-F."/>
            <person name="Weissenbach J."/>
            <person name="Quetier F."/>
            <person name="Wincker P."/>
        </authorList>
    </citation>
    <scope>NUCLEOTIDE SEQUENCE [LARGE SCALE GENOMIC DNA]</scope>
    <source>
        <strain evidence="2">cv. Pinot noir / PN40024</strain>
    </source>
</reference>
<dbReference type="Proteomes" id="UP000009183">
    <property type="component" value="Chromosome 13"/>
</dbReference>
<dbReference type="EMBL" id="FN596004">
    <property type="protein sequence ID" value="CBI32206.3"/>
    <property type="molecule type" value="Genomic_DNA"/>
</dbReference>
<sequence length="60" mass="6802">MSRRLALHFCGTLASPNFWNSFRFLNGMVQGINTFPEFFCKCHHPGQLSLVLKEGVIPCC</sequence>